<dbReference type="FunFam" id="3.30.160.60:FF:000358">
    <property type="entry name" value="zinc finger protein 24"/>
    <property type="match status" value="1"/>
</dbReference>
<dbReference type="Gene3D" id="3.30.160.60">
    <property type="entry name" value="Classic Zinc Finger"/>
    <property type="match status" value="2"/>
</dbReference>
<evidence type="ECO:0000256" key="7">
    <source>
        <dbReference type="PROSITE-ProRule" id="PRU00042"/>
    </source>
</evidence>
<comment type="caution">
    <text evidence="10">The sequence shown here is derived from an EMBL/GenBank/DDBJ whole genome shotgun (WGS) entry which is preliminary data.</text>
</comment>
<evidence type="ECO:0000259" key="9">
    <source>
        <dbReference type="PROSITE" id="PS50157"/>
    </source>
</evidence>
<dbReference type="PANTHER" id="PTHR23235:SF142">
    <property type="entry name" value="ZINC FINGER PROTEIN 384"/>
    <property type="match status" value="1"/>
</dbReference>
<dbReference type="EMBL" id="MU167236">
    <property type="protein sequence ID" value="KAG0148472.1"/>
    <property type="molecule type" value="Genomic_DNA"/>
</dbReference>
<keyword evidence="4 7" id="KW-0863">Zinc-finger</keyword>
<evidence type="ECO:0000256" key="6">
    <source>
        <dbReference type="ARBA" id="ARBA00023242"/>
    </source>
</evidence>
<sequence>MCGKWDDRRNNLGDDPPQSTTQAVFDLQATSFTSINSAASHPLYWNPPSVAPEYYLSRHEHDPVFESLGPGSSQNTTTSHIPSHDTTYDLGNASYNLSTPPAVPHDYHVGHSPLNPGAASAYTSPSNNMSEQPPHTLNPFRNSGVGHIVQNTNSTSRYDISSVAGSRPIQWGQDNQPASQARAADLGDAFRRGPKIYVCPFCSKMFDRPSTLATHQLTHTGEKPHTCSKCGKSFSVASNLRRHEQSIHAPKPKSELAEAPPGMGPPRHGIVGSTSSSILYQRGYEVYENLLPSTNRPLSMGTTPHNTRTNATNNQKEPSHH</sequence>
<evidence type="ECO:0000313" key="11">
    <source>
        <dbReference type="Proteomes" id="UP000886653"/>
    </source>
</evidence>
<comment type="subcellular location">
    <subcellularLocation>
        <location evidence="1">Nucleus</location>
    </subcellularLocation>
</comment>
<accession>A0A9P6NQI4</accession>
<dbReference type="PANTHER" id="PTHR23235">
    <property type="entry name" value="KRUEPPEL-LIKE TRANSCRIPTION FACTOR"/>
    <property type="match status" value="1"/>
</dbReference>
<keyword evidence="3" id="KW-0677">Repeat</keyword>
<feature type="compositionally biased region" description="Basic and acidic residues" evidence="8">
    <location>
        <begin position="243"/>
        <end position="256"/>
    </location>
</feature>
<evidence type="ECO:0000313" key="10">
    <source>
        <dbReference type="EMBL" id="KAG0148472.1"/>
    </source>
</evidence>
<dbReference type="GO" id="GO:0008270">
    <property type="term" value="F:zinc ion binding"/>
    <property type="evidence" value="ECO:0007669"/>
    <property type="project" value="UniProtKB-KW"/>
</dbReference>
<name>A0A9P6NQI4_9BASI</name>
<dbReference type="SUPFAM" id="SSF57667">
    <property type="entry name" value="beta-beta-alpha zinc fingers"/>
    <property type="match status" value="1"/>
</dbReference>
<feature type="compositionally biased region" description="Polar residues" evidence="8">
    <location>
        <begin position="70"/>
        <end position="81"/>
    </location>
</feature>
<evidence type="ECO:0000256" key="8">
    <source>
        <dbReference type="SAM" id="MobiDB-lite"/>
    </source>
</evidence>
<feature type="region of interest" description="Disordered" evidence="8">
    <location>
        <begin position="1"/>
        <end position="20"/>
    </location>
</feature>
<dbReference type="OrthoDB" id="6077919at2759"/>
<dbReference type="PROSITE" id="PS50157">
    <property type="entry name" value="ZINC_FINGER_C2H2_2"/>
    <property type="match status" value="2"/>
</dbReference>
<dbReference type="AlphaFoldDB" id="A0A9P6NQI4"/>
<evidence type="ECO:0000256" key="1">
    <source>
        <dbReference type="ARBA" id="ARBA00004123"/>
    </source>
</evidence>
<feature type="region of interest" description="Disordered" evidence="8">
    <location>
        <begin position="65"/>
        <end position="86"/>
    </location>
</feature>
<dbReference type="Pfam" id="PF00096">
    <property type="entry name" value="zf-C2H2"/>
    <property type="match status" value="2"/>
</dbReference>
<protein>
    <recommendedName>
        <fullName evidence="9">C2H2-type domain-containing protein</fullName>
    </recommendedName>
</protein>
<dbReference type="GO" id="GO:0005634">
    <property type="term" value="C:nucleus"/>
    <property type="evidence" value="ECO:0007669"/>
    <property type="project" value="UniProtKB-SubCell"/>
</dbReference>
<reference evidence="10" key="1">
    <citation type="submission" date="2013-11" db="EMBL/GenBank/DDBJ databases">
        <title>Genome sequence of the fusiform rust pathogen reveals effectors for host alternation and coevolution with pine.</title>
        <authorList>
            <consortium name="DOE Joint Genome Institute"/>
            <person name="Smith K."/>
            <person name="Pendleton A."/>
            <person name="Kubisiak T."/>
            <person name="Anderson C."/>
            <person name="Salamov A."/>
            <person name="Aerts A."/>
            <person name="Riley R."/>
            <person name="Clum A."/>
            <person name="Lindquist E."/>
            <person name="Ence D."/>
            <person name="Campbell M."/>
            <person name="Kronenberg Z."/>
            <person name="Feau N."/>
            <person name="Dhillon B."/>
            <person name="Hamelin R."/>
            <person name="Burleigh J."/>
            <person name="Smith J."/>
            <person name="Yandell M."/>
            <person name="Nelson C."/>
            <person name="Grigoriev I."/>
            <person name="Davis J."/>
        </authorList>
    </citation>
    <scope>NUCLEOTIDE SEQUENCE</scope>
    <source>
        <strain evidence="10">G11</strain>
    </source>
</reference>
<feature type="compositionally biased region" description="Basic and acidic residues" evidence="8">
    <location>
        <begin position="1"/>
        <end position="12"/>
    </location>
</feature>
<dbReference type="PROSITE" id="PS00028">
    <property type="entry name" value="ZINC_FINGER_C2H2_1"/>
    <property type="match status" value="2"/>
</dbReference>
<dbReference type="Proteomes" id="UP000886653">
    <property type="component" value="Unassembled WGS sequence"/>
</dbReference>
<organism evidence="10 11">
    <name type="scientific">Cronartium quercuum f. sp. fusiforme G11</name>
    <dbReference type="NCBI Taxonomy" id="708437"/>
    <lineage>
        <taxon>Eukaryota</taxon>
        <taxon>Fungi</taxon>
        <taxon>Dikarya</taxon>
        <taxon>Basidiomycota</taxon>
        <taxon>Pucciniomycotina</taxon>
        <taxon>Pucciniomycetes</taxon>
        <taxon>Pucciniales</taxon>
        <taxon>Coleosporiaceae</taxon>
        <taxon>Cronartium</taxon>
    </lineage>
</organism>
<keyword evidence="11" id="KW-1185">Reference proteome</keyword>
<evidence type="ECO:0000256" key="2">
    <source>
        <dbReference type="ARBA" id="ARBA00022723"/>
    </source>
</evidence>
<gene>
    <name evidence="10" type="ORF">CROQUDRAFT_654743</name>
</gene>
<dbReference type="InterPro" id="IPR036236">
    <property type="entry name" value="Znf_C2H2_sf"/>
</dbReference>
<keyword evidence="5" id="KW-0862">Zinc</keyword>
<feature type="region of interest" description="Disordered" evidence="8">
    <location>
        <begin position="294"/>
        <end position="321"/>
    </location>
</feature>
<proteinExistence type="predicted"/>
<dbReference type="FunFam" id="3.30.160.60:FF:000744">
    <property type="entry name" value="zinc finger E-box-binding homeobox 1"/>
    <property type="match status" value="1"/>
</dbReference>
<evidence type="ECO:0000256" key="5">
    <source>
        <dbReference type="ARBA" id="ARBA00022833"/>
    </source>
</evidence>
<keyword evidence="6" id="KW-0539">Nucleus</keyword>
<dbReference type="InterPro" id="IPR013087">
    <property type="entry name" value="Znf_C2H2_type"/>
</dbReference>
<dbReference type="GO" id="GO:0000978">
    <property type="term" value="F:RNA polymerase II cis-regulatory region sequence-specific DNA binding"/>
    <property type="evidence" value="ECO:0007669"/>
    <property type="project" value="TreeGrafter"/>
</dbReference>
<keyword evidence="2" id="KW-0479">Metal-binding</keyword>
<dbReference type="GO" id="GO:0000981">
    <property type="term" value="F:DNA-binding transcription factor activity, RNA polymerase II-specific"/>
    <property type="evidence" value="ECO:0007669"/>
    <property type="project" value="TreeGrafter"/>
</dbReference>
<feature type="domain" description="C2H2-type" evidence="9">
    <location>
        <begin position="197"/>
        <end position="224"/>
    </location>
</feature>
<evidence type="ECO:0000256" key="4">
    <source>
        <dbReference type="ARBA" id="ARBA00022771"/>
    </source>
</evidence>
<dbReference type="SMART" id="SM00355">
    <property type="entry name" value="ZnF_C2H2"/>
    <property type="match status" value="2"/>
</dbReference>
<feature type="domain" description="C2H2-type" evidence="9">
    <location>
        <begin position="225"/>
        <end position="253"/>
    </location>
</feature>
<evidence type="ECO:0000256" key="3">
    <source>
        <dbReference type="ARBA" id="ARBA00022737"/>
    </source>
</evidence>
<feature type="region of interest" description="Disordered" evidence="8">
    <location>
        <begin position="243"/>
        <end position="273"/>
    </location>
</feature>